<dbReference type="EMBL" id="MUJZ01061685">
    <property type="protein sequence ID" value="OTF71304.1"/>
    <property type="molecule type" value="Genomic_DNA"/>
</dbReference>
<proteinExistence type="predicted"/>
<dbReference type="Proteomes" id="UP000194236">
    <property type="component" value="Unassembled WGS sequence"/>
</dbReference>
<name>A0A1Y3AU29_EURMA</name>
<dbReference type="AlphaFoldDB" id="A0A1Y3AU29"/>
<reference evidence="1 2" key="1">
    <citation type="submission" date="2017-03" db="EMBL/GenBank/DDBJ databases">
        <title>Genome Survey of Euroglyphus maynei.</title>
        <authorList>
            <person name="Arlian L.G."/>
            <person name="Morgan M.S."/>
            <person name="Rider S.D."/>
        </authorList>
    </citation>
    <scope>NUCLEOTIDE SEQUENCE [LARGE SCALE GENOMIC DNA]</scope>
    <source>
        <strain evidence="1">Arlian Lab</strain>
        <tissue evidence="1">Whole body</tissue>
    </source>
</reference>
<comment type="caution">
    <text evidence="1">The sequence shown here is derived from an EMBL/GenBank/DDBJ whole genome shotgun (WGS) entry which is preliminary data.</text>
</comment>
<evidence type="ECO:0000313" key="2">
    <source>
        <dbReference type="Proteomes" id="UP000194236"/>
    </source>
</evidence>
<protein>
    <submittedName>
        <fullName evidence="1">Uncharacterized protein</fullName>
    </submittedName>
</protein>
<organism evidence="1 2">
    <name type="scientific">Euroglyphus maynei</name>
    <name type="common">Mayne's house dust mite</name>
    <dbReference type="NCBI Taxonomy" id="6958"/>
    <lineage>
        <taxon>Eukaryota</taxon>
        <taxon>Metazoa</taxon>
        <taxon>Ecdysozoa</taxon>
        <taxon>Arthropoda</taxon>
        <taxon>Chelicerata</taxon>
        <taxon>Arachnida</taxon>
        <taxon>Acari</taxon>
        <taxon>Acariformes</taxon>
        <taxon>Sarcoptiformes</taxon>
        <taxon>Astigmata</taxon>
        <taxon>Psoroptidia</taxon>
        <taxon>Analgoidea</taxon>
        <taxon>Pyroglyphidae</taxon>
        <taxon>Pyroglyphinae</taxon>
        <taxon>Euroglyphus</taxon>
    </lineage>
</organism>
<sequence length="136" mass="16545">MQWPVYPDFETDNFWNAEHQIKMLCERLESPPRPSEFQELLDLSAGLREIVYIALGSHYWWEYFDRPKCPNEIDEQVKQHEDDIARFKLIHLDLEEFLKEFRDAVENQQCQKFRRILCIAKQYLKTANNTNDNYEK</sequence>
<keyword evidence="2" id="KW-1185">Reference proteome</keyword>
<evidence type="ECO:0000313" key="1">
    <source>
        <dbReference type="EMBL" id="OTF71304.1"/>
    </source>
</evidence>
<gene>
    <name evidence="1" type="ORF">BLA29_011387</name>
</gene>
<feature type="non-terminal residue" evidence="1">
    <location>
        <position position="136"/>
    </location>
</feature>
<accession>A0A1Y3AU29</accession>